<dbReference type="Proteomes" id="UP000297814">
    <property type="component" value="Unassembled WGS sequence"/>
</dbReference>
<evidence type="ECO:0000313" key="2">
    <source>
        <dbReference type="Proteomes" id="UP000297814"/>
    </source>
</evidence>
<sequence length="59" mass="6840">MREMMVRMMDMNGVMNWRNSEAVIWKAKTELEALVMDLHIPSTPEFEMLNAVPAVDSEI</sequence>
<organism evidence="1 2">
    <name type="scientific">Botrytis hyacinthi</name>
    <dbReference type="NCBI Taxonomy" id="278943"/>
    <lineage>
        <taxon>Eukaryota</taxon>
        <taxon>Fungi</taxon>
        <taxon>Dikarya</taxon>
        <taxon>Ascomycota</taxon>
        <taxon>Pezizomycotina</taxon>
        <taxon>Leotiomycetes</taxon>
        <taxon>Helotiales</taxon>
        <taxon>Sclerotiniaceae</taxon>
        <taxon>Botrytis</taxon>
    </lineage>
</organism>
<protein>
    <submittedName>
        <fullName evidence="1">Uncharacterized protein</fullName>
    </submittedName>
</protein>
<proteinExistence type="predicted"/>
<name>A0A4Z1GKT0_9HELO</name>
<accession>A0A4Z1GKT0</accession>
<keyword evidence="2" id="KW-1185">Reference proteome</keyword>
<dbReference type="EMBL" id="PQXK01000094">
    <property type="protein sequence ID" value="TGO37554.1"/>
    <property type="molecule type" value="Genomic_DNA"/>
</dbReference>
<comment type="caution">
    <text evidence="1">The sequence shown here is derived from an EMBL/GenBank/DDBJ whole genome shotgun (WGS) entry which is preliminary data.</text>
</comment>
<dbReference type="AlphaFoldDB" id="A0A4Z1GKT0"/>
<evidence type="ECO:0000313" key="1">
    <source>
        <dbReference type="EMBL" id="TGO37554.1"/>
    </source>
</evidence>
<reference evidence="1 2" key="1">
    <citation type="submission" date="2017-12" db="EMBL/GenBank/DDBJ databases">
        <title>Comparative genomics of Botrytis spp.</title>
        <authorList>
            <person name="Valero-Jimenez C.A."/>
            <person name="Tapia P."/>
            <person name="Veloso J."/>
            <person name="Silva-Moreno E."/>
            <person name="Staats M."/>
            <person name="Valdes J.H."/>
            <person name="Van Kan J.A.L."/>
        </authorList>
    </citation>
    <scope>NUCLEOTIDE SEQUENCE [LARGE SCALE GENOMIC DNA]</scope>
    <source>
        <strain evidence="1 2">Bh0001</strain>
    </source>
</reference>
<gene>
    <name evidence="1" type="ORF">BHYA_0094g00170</name>
</gene>